<feature type="compositionally biased region" description="Polar residues" evidence="1">
    <location>
        <begin position="123"/>
        <end position="133"/>
    </location>
</feature>
<reference evidence="2 3" key="1">
    <citation type="submission" date="2015-03" db="EMBL/GenBank/DDBJ databases">
        <authorList>
            <person name="Radwan O."/>
            <person name="Al-Naeli F.A."/>
            <person name="Rendon G.A."/>
            <person name="Fields C."/>
        </authorList>
    </citation>
    <scope>NUCLEOTIDE SEQUENCE [LARGE SCALE GENOMIC DNA]</scope>
    <source>
        <strain evidence="2">CR-DP1</strain>
    </source>
</reference>
<evidence type="ECO:0008006" key="4">
    <source>
        <dbReference type="Google" id="ProtNLM"/>
    </source>
</evidence>
<protein>
    <recommendedName>
        <fullName evidence="4">Hyaluronan/mRNA-binding protein domain-containing protein</fullName>
    </recommendedName>
</protein>
<accession>A0A0F4ZDR3</accession>
<proteinExistence type="predicted"/>
<dbReference type="Proteomes" id="UP000033483">
    <property type="component" value="Unassembled WGS sequence"/>
</dbReference>
<name>A0A0F4ZDR3_9PEZI</name>
<evidence type="ECO:0000313" key="3">
    <source>
        <dbReference type="Proteomes" id="UP000033483"/>
    </source>
</evidence>
<feature type="region of interest" description="Disordered" evidence="1">
    <location>
        <begin position="96"/>
        <end position="133"/>
    </location>
</feature>
<feature type="compositionally biased region" description="Basic and acidic residues" evidence="1">
    <location>
        <begin position="1"/>
        <end position="17"/>
    </location>
</feature>
<keyword evidence="3" id="KW-1185">Reference proteome</keyword>
<feature type="region of interest" description="Disordered" evidence="1">
    <location>
        <begin position="1"/>
        <end position="59"/>
    </location>
</feature>
<sequence>MYPKQESRLTRTHKDNSDLTNGSQRLPKYFGKAAYTNTDPNKTTKKNGNGKANWGEIGDDLLDDDEFNFTHARRRSNSSSFSHNVRSFTTKFDVNDDPVFEEDMHGPSEDEADAEPLAKVDTSESASNASTEL</sequence>
<feature type="compositionally biased region" description="Low complexity" evidence="1">
    <location>
        <begin position="36"/>
        <end position="51"/>
    </location>
</feature>
<dbReference type="OrthoDB" id="2122308at2759"/>
<comment type="caution">
    <text evidence="2">The sequence shown here is derived from an EMBL/GenBank/DDBJ whole genome shotgun (WGS) entry which is preliminary data.</text>
</comment>
<dbReference type="EMBL" id="LAEV01001155">
    <property type="protein sequence ID" value="KKA28749.1"/>
    <property type="molecule type" value="Genomic_DNA"/>
</dbReference>
<organism evidence="2 3">
    <name type="scientific">Thielaviopsis punctulata</name>
    <dbReference type="NCBI Taxonomy" id="72032"/>
    <lineage>
        <taxon>Eukaryota</taxon>
        <taxon>Fungi</taxon>
        <taxon>Dikarya</taxon>
        <taxon>Ascomycota</taxon>
        <taxon>Pezizomycotina</taxon>
        <taxon>Sordariomycetes</taxon>
        <taxon>Hypocreomycetidae</taxon>
        <taxon>Microascales</taxon>
        <taxon>Ceratocystidaceae</taxon>
        <taxon>Thielaviopsis</taxon>
    </lineage>
</organism>
<evidence type="ECO:0000313" key="2">
    <source>
        <dbReference type="EMBL" id="KKA28749.1"/>
    </source>
</evidence>
<dbReference type="AlphaFoldDB" id="A0A0F4ZDR3"/>
<gene>
    <name evidence="2" type="ORF">TD95_003281</name>
</gene>
<evidence type="ECO:0000256" key="1">
    <source>
        <dbReference type="SAM" id="MobiDB-lite"/>
    </source>
</evidence>